<proteinExistence type="predicted"/>
<evidence type="ECO:0000256" key="9">
    <source>
        <dbReference type="ARBA" id="ARBA00022840"/>
    </source>
</evidence>
<feature type="transmembrane region" description="Helical" evidence="13">
    <location>
        <begin position="163"/>
        <end position="185"/>
    </location>
</feature>
<dbReference type="InterPro" id="IPR050351">
    <property type="entry name" value="BphY/WalK/GraS-like"/>
</dbReference>
<dbReference type="PANTHER" id="PTHR45453:SF1">
    <property type="entry name" value="PHOSPHATE REGULON SENSOR PROTEIN PHOR"/>
    <property type="match status" value="1"/>
</dbReference>
<protein>
    <recommendedName>
        <fullName evidence="3">histidine kinase</fullName>
        <ecNumber evidence="3">2.7.13.3</ecNumber>
    </recommendedName>
</protein>
<dbReference type="SMART" id="SM00388">
    <property type="entry name" value="HisKA"/>
    <property type="match status" value="1"/>
</dbReference>
<keyword evidence="11 13" id="KW-0472">Membrane</keyword>
<dbReference type="Gene3D" id="6.10.340.10">
    <property type="match status" value="1"/>
</dbReference>
<reference evidence="17" key="1">
    <citation type="submission" date="2020-06" db="EMBL/GenBank/DDBJ databases">
        <title>Isolation of Planomicrobium glaciei.</title>
        <authorList>
            <person name="Malisova L."/>
            <person name="Safrankova R."/>
            <person name="Jakubu V."/>
            <person name="Spanelova P."/>
        </authorList>
    </citation>
    <scope>NUCLEOTIDE SEQUENCE [LARGE SCALE GENOMIC DNA]</scope>
    <source>
        <strain evidence="17">NRL-ATB46093</strain>
    </source>
</reference>
<dbReference type="PRINTS" id="PR00344">
    <property type="entry name" value="BCTRLSENSOR"/>
</dbReference>
<dbReference type="SUPFAM" id="SSF55874">
    <property type="entry name" value="ATPase domain of HSP90 chaperone/DNA topoisomerase II/histidine kinase"/>
    <property type="match status" value="1"/>
</dbReference>
<dbReference type="Gene3D" id="3.30.565.10">
    <property type="entry name" value="Histidine kinase-like ATPase, C-terminal domain"/>
    <property type="match status" value="1"/>
</dbReference>
<feature type="domain" description="HAMP" evidence="15">
    <location>
        <begin position="183"/>
        <end position="235"/>
    </location>
</feature>
<evidence type="ECO:0000256" key="12">
    <source>
        <dbReference type="SAM" id="Coils"/>
    </source>
</evidence>
<keyword evidence="8 16" id="KW-0418">Kinase</keyword>
<keyword evidence="5" id="KW-0597">Phosphoprotein</keyword>
<dbReference type="CDD" id="cd00082">
    <property type="entry name" value="HisKA"/>
    <property type="match status" value="1"/>
</dbReference>
<dbReference type="SUPFAM" id="SSF158472">
    <property type="entry name" value="HAMP domain-like"/>
    <property type="match status" value="1"/>
</dbReference>
<dbReference type="GO" id="GO:0005886">
    <property type="term" value="C:plasma membrane"/>
    <property type="evidence" value="ECO:0007669"/>
    <property type="project" value="UniProtKB-SubCell"/>
</dbReference>
<feature type="domain" description="Histidine kinase" evidence="14">
    <location>
        <begin position="243"/>
        <end position="459"/>
    </location>
</feature>
<evidence type="ECO:0000256" key="6">
    <source>
        <dbReference type="ARBA" id="ARBA00022679"/>
    </source>
</evidence>
<evidence type="ECO:0000256" key="4">
    <source>
        <dbReference type="ARBA" id="ARBA00022475"/>
    </source>
</evidence>
<comment type="subcellular location">
    <subcellularLocation>
        <location evidence="2">Cell membrane</location>
        <topology evidence="2">Multi-pass membrane protein</topology>
    </subcellularLocation>
</comment>
<keyword evidence="10" id="KW-0902">Two-component regulatory system</keyword>
<name>A0A7H8QE47_9BACL</name>
<dbReference type="SMART" id="SM00304">
    <property type="entry name" value="HAMP"/>
    <property type="match status" value="1"/>
</dbReference>
<evidence type="ECO:0000256" key="13">
    <source>
        <dbReference type="SAM" id="Phobius"/>
    </source>
</evidence>
<sequence>MFNKLALKIGALFFIFILIVESLLFLILYVTFVDERVDEVMANLLARGNTHSEVLEDSFKAATLSHVAMMESASDFIVIITDAAGNELAHSDSIEPEMEDVLQHTDFGQMPEQGEILVDEWDEKRFIATDSPITIAGEHQGHVFMFAETALIKQIVNHLRNQFVLVGIIAAGLTVVTIFVLSRLITLPLIRMKEATEQLSKGNNQVQLNLDRNDELGELANAITRLSTDLDRLKRERNEFLSSISHELRTPLTYIKGYADIAGRAGASEDEKREYISIIREETAHLTELIRQLFELAQLDHNQFPIQKKAVSVNALFESVAALVRPAFEDKNITLKVHCQPDVTAFIDRERFQQVLLNILDNARKYSDKGSHVTLLGRLEKDTVLMIVSDEGNGIPEEELPMVFDRLYRVDKSRSRQYGGSGLGLAIAKEIVESHGGRIAIQSDYGKGTTVRIVLERGEPVAEGFVGGR</sequence>
<dbReference type="InterPro" id="IPR004358">
    <property type="entry name" value="Sig_transdc_His_kin-like_C"/>
</dbReference>
<comment type="catalytic activity">
    <reaction evidence="1">
        <text>ATP + protein L-histidine = ADP + protein N-phospho-L-histidine.</text>
        <dbReference type="EC" id="2.7.13.3"/>
    </reaction>
</comment>
<dbReference type="EMBL" id="CP051177">
    <property type="protein sequence ID" value="QKX52217.1"/>
    <property type="molecule type" value="Genomic_DNA"/>
</dbReference>
<dbReference type="Gene3D" id="1.10.287.130">
    <property type="match status" value="1"/>
</dbReference>
<evidence type="ECO:0000259" key="15">
    <source>
        <dbReference type="PROSITE" id="PS50885"/>
    </source>
</evidence>
<dbReference type="GO" id="GO:0000155">
    <property type="term" value="F:phosphorelay sensor kinase activity"/>
    <property type="evidence" value="ECO:0007669"/>
    <property type="project" value="InterPro"/>
</dbReference>
<evidence type="ECO:0000313" key="16">
    <source>
        <dbReference type="EMBL" id="QKX52217.1"/>
    </source>
</evidence>
<dbReference type="FunFam" id="1.10.287.130:FF:000001">
    <property type="entry name" value="Two-component sensor histidine kinase"/>
    <property type="match status" value="1"/>
</dbReference>
<dbReference type="Pfam" id="PF00512">
    <property type="entry name" value="HisKA"/>
    <property type="match status" value="1"/>
</dbReference>
<dbReference type="InterPro" id="IPR005467">
    <property type="entry name" value="His_kinase_dom"/>
</dbReference>
<keyword evidence="13" id="KW-0812">Transmembrane</keyword>
<dbReference type="EC" id="2.7.13.3" evidence="3"/>
<dbReference type="InterPro" id="IPR003661">
    <property type="entry name" value="HisK_dim/P_dom"/>
</dbReference>
<evidence type="ECO:0000259" key="14">
    <source>
        <dbReference type="PROSITE" id="PS50109"/>
    </source>
</evidence>
<accession>A0A7H8QE47</accession>
<dbReference type="InterPro" id="IPR036097">
    <property type="entry name" value="HisK_dim/P_sf"/>
</dbReference>
<keyword evidence="6" id="KW-0808">Transferase</keyword>
<keyword evidence="4" id="KW-1003">Cell membrane</keyword>
<evidence type="ECO:0000256" key="3">
    <source>
        <dbReference type="ARBA" id="ARBA00012438"/>
    </source>
</evidence>
<feature type="coiled-coil region" evidence="12">
    <location>
        <begin position="216"/>
        <end position="243"/>
    </location>
</feature>
<dbReference type="FunFam" id="3.30.565.10:FF:000006">
    <property type="entry name" value="Sensor histidine kinase WalK"/>
    <property type="match status" value="1"/>
</dbReference>
<dbReference type="CDD" id="cd06225">
    <property type="entry name" value="HAMP"/>
    <property type="match status" value="1"/>
</dbReference>
<dbReference type="Pfam" id="PF00672">
    <property type="entry name" value="HAMP"/>
    <property type="match status" value="1"/>
</dbReference>
<organism evidence="16 17">
    <name type="scientific">Planococcus glaciei</name>
    <dbReference type="NCBI Taxonomy" id="459472"/>
    <lineage>
        <taxon>Bacteria</taxon>
        <taxon>Bacillati</taxon>
        <taxon>Bacillota</taxon>
        <taxon>Bacilli</taxon>
        <taxon>Bacillales</taxon>
        <taxon>Caryophanaceae</taxon>
        <taxon>Planococcus</taxon>
    </lineage>
</organism>
<evidence type="ECO:0000256" key="11">
    <source>
        <dbReference type="ARBA" id="ARBA00023136"/>
    </source>
</evidence>
<evidence type="ECO:0000256" key="7">
    <source>
        <dbReference type="ARBA" id="ARBA00022741"/>
    </source>
</evidence>
<dbReference type="PROSITE" id="PS50109">
    <property type="entry name" value="HIS_KIN"/>
    <property type="match status" value="1"/>
</dbReference>
<dbReference type="GO" id="GO:0016036">
    <property type="term" value="P:cellular response to phosphate starvation"/>
    <property type="evidence" value="ECO:0007669"/>
    <property type="project" value="TreeGrafter"/>
</dbReference>
<evidence type="ECO:0000256" key="8">
    <source>
        <dbReference type="ARBA" id="ARBA00022777"/>
    </source>
</evidence>
<dbReference type="InterPro" id="IPR036890">
    <property type="entry name" value="HATPase_C_sf"/>
</dbReference>
<dbReference type="GO" id="GO:0004721">
    <property type="term" value="F:phosphoprotein phosphatase activity"/>
    <property type="evidence" value="ECO:0007669"/>
    <property type="project" value="TreeGrafter"/>
</dbReference>
<keyword evidence="17" id="KW-1185">Reference proteome</keyword>
<dbReference type="Pfam" id="PF02518">
    <property type="entry name" value="HATPase_c"/>
    <property type="match status" value="1"/>
</dbReference>
<keyword evidence="7" id="KW-0547">Nucleotide-binding</keyword>
<dbReference type="SUPFAM" id="SSF47384">
    <property type="entry name" value="Homodimeric domain of signal transducing histidine kinase"/>
    <property type="match status" value="1"/>
</dbReference>
<feature type="transmembrane region" description="Helical" evidence="13">
    <location>
        <begin position="12"/>
        <end position="32"/>
    </location>
</feature>
<keyword evidence="13" id="KW-1133">Transmembrane helix</keyword>
<dbReference type="CDD" id="cd00075">
    <property type="entry name" value="HATPase"/>
    <property type="match status" value="1"/>
</dbReference>
<evidence type="ECO:0000256" key="2">
    <source>
        <dbReference type="ARBA" id="ARBA00004651"/>
    </source>
</evidence>
<dbReference type="InterPro" id="IPR003660">
    <property type="entry name" value="HAMP_dom"/>
</dbReference>
<evidence type="ECO:0000256" key="1">
    <source>
        <dbReference type="ARBA" id="ARBA00000085"/>
    </source>
</evidence>
<dbReference type="SMART" id="SM00387">
    <property type="entry name" value="HATPase_c"/>
    <property type="match status" value="1"/>
</dbReference>
<evidence type="ECO:0000256" key="10">
    <source>
        <dbReference type="ARBA" id="ARBA00023012"/>
    </source>
</evidence>
<evidence type="ECO:0000313" key="17">
    <source>
        <dbReference type="Proteomes" id="UP000509222"/>
    </source>
</evidence>
<dbReference type="RefSeq" id="WP_176294963.1">
    <property type="nucleotide sequence ID" value="NZ_CP051177.1"/>
</dbReference>
<dbReference type="AlphaFoldDB" id="A0A7H8QE47"/>
<evidence type="ECO:0000256" key="5">
    <source>
        <dbReference type="ARBA" id="ARBA00022553"/>
    </source>
</evidence>
<dbReference type="PANTHER" id="PTHR45453">
    <property type="entry name" value="PHOSPHATE REGULON SENSOR PROTEIN PHOR"/>
    <property type="match status" value="1"/>
</dbReference>
<dbReference type="PROSITE" id="PS50885">
    <property type="entry name" value="HAMP"/>
    <property type="match status" value="1"/>
</dbReference>
<dbReference type="Proteomes" id="UP000509222">
    <property type="component" value="Chromosome"/>
</dbReference>
<keyword evidence="12" id="KW-0175">Coiled coil</keyword>
<keyword evidence="9" id="KW-0067">ATP-binding</keyword>
<dbReference type="GO" id="GO:0005524">
    <property type="term" value="F:ATP binding"/>
    <property type="evidence" value="ECO:0007669"/>
    <property type="project" value="UniProtKB-KW"/>
</dbReference>
<gene>
    <name evidence="16" type="ORF">HF394_17465</name>
</gene>
<dbReference type="InterPro" id="IPR003594">
    <property type="entry name" value="HATPase_dom"/>
</dbReference>